<feature type="transmembrane region" description="Helical" evidence="1">
    <location>
        <begin position="35"/>
        <end position="54"/>
    </location>
</feature>
<feature type="transmembrane region" description="Helical" evidence="1">
    <location>
        <begin position="141"/>
        <end position="164"/>
    </location>
</feature>
<sequence>MPRRKYGSKTYSHYIDGFYVFTAICFIVYQILSSIFSYMPLMLGFFFCYMYCLLQERDKSLYDLDFRWYFSVFYILFIDITHNFYLFSSLFAFLCFHYFFADWLKVNFKIGKLLPIVFVVCAYALLIFFDNLLSYLDNKKLSIFSLNYLLFILCIESFLSYIFFKDKIK</sequence>
<keyword evidence="3" id="KW-1185">Reference proteome</keyword>
<dbReference type="Proteomes" id="UP000201169">
    <property type="component" value="Chromosome"/>
</dbReference>
<keyword evidence="1" id="KW-0812">Transmembrane</keyword>
<dbReference type="RefSeq" id="WP_094325147.1">
    <property type="nucleotide sequence ID" value="NZ_CP022347.1"/>
</dbReference>
<keyword evidence="1" id="KW-0472">Membrane</keyword>
<dbReference type="AlphaFoldDB" id="A0A222MX40"/>
<name>A0A222MX40_9BACT</name>
<dbReference type="OrthoDB" id="5359036at2"/>
<organism evidence="2 3">
    <name type="scientific">Campylobacter avium LMG 24591</name>
    <dbReference type="NCBI Taxonomy" id="522484"/>
    <lineage>
        <taxon>Bacteria</taxon>
        <taxon>Pseudomonadati</taxon>
        <taxon>Campylobacterota</taxon>
        <taxon>Epsilonproteobacteria</taxon>
        <taxon>Campylobacterales</taxon>
        <taxon>Campylobacteraceae</taxon>
        <taxon>Campylobacter</taxon>
    </lineage>
</organism>
<proteinExistence type="predicted"/>
<evidence type="ECO:0000256" key="1">
    <source>
        <dbReference type="SAM" id="Phobius"/>
    </source>
</evidence>
<dbReference type="EMBL" id="CP022347">
    <property type="protein sequence ID" value="ASQ30381.1"/>
    <property type="molecule type" value="Genomic_DNA"/>
</dbReference>
<evidence type="ECO:0000313" key="2">
    <source>
        <dbReference type="EMBL" id="ASQ30381.1"/>
    </source>
</evidence>
<evidence type="ECO:0000313" key="3">
    <source>
        <dbReference type="Proteomes" id="UP000201169"/>
    </source>
</evidence>
<protein>
    <submittedName>
        <fullName evidence="2">Putative membrane protein</fullName>
    </submittedName>
</protein>
<keyword evidence="1" id="KW-1133">Transmembrane helix</keyword>
<reference evidence="2 3" key="1">
    <citation type="submission" date="2017-07" db="EMBL/GenBank/DDBJ databases">
        <title>Analysis of two Campylobacter avium genomes and identification of a novel hippuricase gene.</title>
        <authorList>
            <person name="Miller W.G."/>
            <person name="Chapman M.H."/>
            <person name="Yee E."/>
            <person name="Revez J."/>
            <person name="Bono J.L."/>
            <person name="Rossi M."/>
        </authorList>
    </citation>
    <scope>NUCLEOTIDE SEQUENCE [LARGE SCALE GENOMIC DNA]</scope>
    <source>
        <strain evidence="2 3">LMG 24591</strain>
    </source>
</reference>
<dbReference type="KEGG" id="cavi:CAV_1744"/>
<accession>A0A222MX40</accession>
<feature type="transmembrane region" description="Helical" evidence="1">
    <location>
        <begin position="12"/>
        <end position="29"/>
    </location>
</feature>
<gene>
    <name evidence="2" type="ORF">CAV_1744</name>
</gene>
<feature type="transmembrane region" description="Helical" evidence="1">
    <location>
        <begin position="113"/>
        <end position="129"/>
    </location>
</feature>